<dbReference type="Proteomes" id="UP000593564">
    <property type="component" value="Unassembled WGS sequence"/>
</dbReference>
<keyword evidence="2" id="KW-1185">Reference proteome</keyword>
<evidence type="ECO:0000313" key="2">
    <source>
        <dbReference type="Proteomes" id="UP000593564"/>
    </source>
</evidence>
<dbReference type="AlphaFoldDB" id="A0A7J7H9Q9"/>
<dbReference type="EMBL" id="JACBKZ010000006">
    <property type="protein sequence ID" value="KAF5948528.1"/>
    <property type="molecule type" value="Genomic_DNA"/>
</dbReference>
<organism evidence="1 2">
    <name type="scientific">Camellia sinensis</name>
    <name type="common">Tea plant</name>
    <name type="synonym">Thea sinensis</name>
    <dbReference type="NCBI Taxonomy" id="4442"/>
    <lineage>
        <taxon>Eukaryota</taxon>
        <taxon>Viridiplantae</taxon>
        <taxon>Streptophyta</taxon>
        <taxon>Embryophyta</taxon>
        <taxon>Tracheophyta</taxon>
        <taxon>Spermatophyta</taxon>
        <taxon>Magnoliopsida</taxon>
        <taxon>eudicotyledons</taxon>
        <taxon>Gunneridae</taxon>
        <taxon>Pentapetalae</taxon>
        <taxon>asterids</taxon>
        <taxon>Ericales</taxon>
        <taxon>Theaceae</taxon>
        <taxon>Camellia</taxon>
    </lineage>
</organism>
<evidence type="ECO:0000313" key="1">
    <source>
        <dbReference type="EMBL" id="KAF5948528.1"/>
    </source>
</evidence>
<name>A0A7J7H9Q9_CAMSI</name>
<comment type="caution">
    <text evidence="1">The sequence shown here is derived from an EMBL/GenBank/DDBJ whole genome shotgun (WGS) entry which is preliminary data.</text>
</comment>
<sequence length="101" mass="11711">MMDHLNNYKGKKFDKRKMNKELTEQIRASQCDDDENDEEDLEMVMARQNRVSDIEVAPLPGFARRSHSVCEASTGRKWIDTSSPEVQLLDIDMDLHRTKGN</sequence>
<reference evidence="1 2" key="2">
    <citation type="submission" date="2020-07" db="EMBL/GenBank/DDBJ databases">
        <title>Genome assembly of wild tea tree DASZ reveals pedigree and selection history of tea varieties.</title>
        <authorList>
            <person name="Zhang W."/>
        </authorList>
    </citation>
    <scope>NUCLEOTIDE SEQUENCE [LARGE SCALE GENOMIC DNA]</scope>
    <source>
        <strain evidence="2">cv. G240</strain>
        <tissue evidence="1">Leaf</tissue>
    </source>
</reference>
<reference evidence="2" key="1">
    <citation type="journal article" date="2020" name="Nat. Commun.">
        <title>Genome assembly of wild tea tree DASZ reveals pedigree and selection history of tea varieties.</title>
        <authorList>
            <person name="Zhang W."/>
            <person name="Zhang Y."/>
            <person name="Qiu H."/>
            <person name="Guo Y."/>
            <person name="Wan H."/>
            <person name="Zhang X."/>
            <person name="Scossa F."/>
            <person name="Alseekh S."/>
            <person name="Zhang Q."/>
            <person name="Wang P."/>
            <person name="Xu L."/>
            <person name="Schmidt M.H."/>
            <person name="Jia X."/>
            <person name="Li D."/>
            <person name="Zhu A."/>
            <person name="Guo F."/>
            <person name="Chen W."/>
            <person name="Ni D."/>
            <person name="Usadel B."/>
            <person name="Fernie A.R."/>
            <person name="Wen W."/>
        </authorList>
    </citation>
    <scope>NUCLEOTIDE SEQUENCE [LARGE SCALE GENOMIC DNA]</scope>
    <source>
        <strain evidence="2">cv. G240</strain>
    </source>
</reference>
<proteinExistence type="predicted"/>
<accession>A0A7J7H9Q9</accession>
<protein>
    <submittedName>
        <fullName evidence="1">Uncharacterized protein</fullName>
    </submittedName>
</protein>
<gene>
    <name evidence="1" type="ORF">HYC85_014485</name>
</gene>